<proteinExistence type="predicted"/>
<dbReference type="Proteomes" id="UP000187012">
    <property type="component" value="Unassembled WGS sequence"/>
</dbReference>
<evidence type="ECO:0000256" key="1">
    <source>
        <dbReference type="SAM" id="Phobius"/>
    </source>
</evidence>
<evidence type="ECO:0000313" key="2">
    <source>
        <dbReference type="EMBL" id="SIT46133.1"/>
    </source>
</evidence>
<protein>
    <submittedName>
        <fullName evidence="2">Uncharacterized protein</fullName>
    </submittedName>
</protein>
<feature type="transmembrane region" description="Helical" evidence="1">
    <location>
        <begin position="62"/>
        <end position="85"/>
    </location>
</feature>
<sequence>MHIMKLLRSGHQLRDPHDAHHAHHVGREGSHVMLPLVGISLMALALYFGVRNIDFSELGKSALFDVVMVCVALGIAGLFGVVGAWLRSNGDEAEEGFCFIGALIGAMVFYVALLT</sequence>
<name>A0A1N7SFG6_9BURK</name>
<keyword evidence="1" id="KW-0812">Transmembrane</keyword>
<organism evidence="2 3">
    <name type="scientific">Paraburkholderia ribeironis</name>
    <dbReference type="NCBI Taxonomy" id="1247936"/>
    <lineage>
        <taxon>Bacteria</taxon>
        <taxon>Pseudomonadati</taxon>
        <taxon>Pseudomonadota</taxon>
        <taxon>Betaproteobacteria</taxon>
        <taxon>Burkholderiales</taxon>
        <taxon>Burkholderiaceae</taxon>
        <taxon>Paraburkholderia</taxon>
    </lineage>
</organism>
<accession>A0A1N7SFG6</accession>
<reference evidence="2 3" key="1">
    <citation type="submission" date="2016-12" db="EMBL/GenBank/DDBJ databases">
        <authorList>
            <person name="Song W.-J."/>
            <person name="Kurnit D.M."/>
        </authorList>
    </citation>
    <scope>NUCLEOTIDE SEQUENCE [LARGE SCALE GENOMIC DNA]</scope>
    <source>
        <strain evidence="2 3">STM7296</strain>
    </source>
</reference>
<feature type="transmembrane region" description="Helical" evidence="1">
    <location>
        <begin position="97"/>
        <end position="114"/>
    </location>
</feature>
<dbReference type="EMBL" id="CYGX02000063">
    <property type="protein sequence ID" value="SIT46133.1"/>
    <property type="molecule type" value="Genomic_DNA"/>
</dbReference>
<keyword evidence="1" id="KW-0472">Membrane</keyword>
<feature type="transmembrane region" description="Helical" evidence="1">
    <location>
        <begin position="32"/>
        <end position="50"/>
    </location>
</feature>
<keyword evidence="1" id="KW-1133">Transmembrane helix</keyword>
<gene>
    <name evidence="2" type="ORF">BN2475_630009</name>
</gene>
<evidence type="ECO:0000313" key="3">
    <source>
        <dbReference type="Proteomes" id="UP000187012"/>
    </source>
</evidence>
<dbReference type="AlphaFoldDB" id="A0A1N7SFG6"/>
<keyword evidence="3" id="KW-1185">Reference proteome</keyword>